<name>A0AAU9S0T6_THLAR</name>
<feature type="compositionally biased region" description="Acidic residues" evidence="1">
    <location>
        <begin position="1"/>
        <end position="15"/>
    </location>
</feature>
<comment type="caution">
    <text evidence="2">The sequence shown here is derived from an EMBL/GenBank/DDBJ whole genome shotgun (WGS) entry which is preliminary data.</text>
</comment>
<evidence type="ECO:0000313" key="2">
    <source>
        <dbReference type="EMBL" id="CAH2057477.1"/>
    </source>
</evidence>
<gene>
    <name evidence="2" type="ORF">TAV2_LOCUS12177</name>
</gene>
<dbReference type="Proteomes" id="UP000836841">
    <property type="component" value="Unassembled WGS sequence"/>
</dbReference>
<feature type="non-terminal residue" evidence="2">
    <location>
        <position position="137"/>
    </location>
</feature>
<evidence type="ECO:0000256" key="1">
    <source>
        <dbReference type="SAM" id="MobiDB-lite"/>
    </source>
</evidence>
<dbReference type="EMBL" id="CAJVSB020000675">
    <property type="protein sequence ID" value="CAH2057477.1"/>
    <property type="molecule type" value="Genomic_DNA"/>
</dbReference>
<proteinExistence type="predicted"/>
<feature type="region of interest" description="Disordered" evidence="1">
    <location>
        <begin position="1"/>
        <end position="23"/>
    </location>
</feature>
<protein>
    <submittedName>
        <fullName evidence="2">Uncharacterized protein</fullName>
    </submittedName>
</protein>
<sequence length="137" mass="15165">MDEDIQEYRDEENEDTTSIAEGENVVLLKNSTDEVSLRSPHAVTDKWVSCSTTSVSSGEVIDNVKRRPPPLEGQNVGLLKNRMDKVLSSPDAAADTWVEAKKCSQHSEDDIGSIFPFSFAGHISMTRANTYIEGLYI</sequence>
<keyword evidence="3" id="KW-1185">Reference proteome</keyword>
<dbReference type="AlphaFoldDB" id="A0AAU9S0T6"/>
<accession>A0AAU9S0T6</accession>
<organism evidence="2 3">
    <name type="scientific">Thlaspi arvense</name>
    <name type="common">Field penny-cress</name>
    <dbReference type="NCBI Taxonomy" id="13288"/>
    <lineage>
        <taxon>Eukaryota</taxon>
        <taxon>Viridiplantae</taxon>
        <taxon>Streptophyta</taxon>
        <taxon>Embryophyta</taxon>
        <taxon>Tracheophyta</taxon>
        <taxon>Spermatophyta</taxon>
        <taxon>Magnoliopsida</taxon>
        <taxon>eudicotyledons</taxon>
        <taxon>Gunneridae</taxon>
        <taxon>Pentapetalae</taxon>
        <taxon>rosids</taxon>
        <taxon>malvids</taxon>
        <taxon>Brassicales</taxon>
        <taxon>Brassicaceae</taxon>
        <taxon>Thlaspideae</taxon>
        <taxon>Thlaspi</taxon>
    </lineage>
</organism>
<evidence type="ECO:0000313" key="3">
    <source>
        <dbReference type="Proteomes" id="UP000836841"/>
    </source>
</evidence>
<reference evidence="2 3" key="1">
    <citation type="submission" date="2022-03" db="EMBL/GenBank/DDBJ databases">
        <authorList>
            <person name="Nunn A."/>
            <person name="Chopra R."/>
            <person name="Nunn A."/>
            <person name="Contreras Garrido A."/>
        </authorList>
    </citation>
    <scope>NUCLEOTIDE SEQUENCE [LARGE SCALE GENOMIC DNA]</scope>
</reference>